<feature type="coiled-coil region" evidence="1">
    <location>
        <begin position="97"/>
        <end position="124"/>
    </location>
</feature>
<keyword evidence="2" id="KW-1133">Transmembrane helix</keyword>
<dbReference type="InterPro" id="IPR014320">
    <property type="entry name" value="Phageshock_PspC"/>
</dbReference>
<dbReference type="Pfam" id="PF04024">
    <property type="entry name" value="PspC"/>
    <property type="match status" value="1"/>
</dbReference>
<dbReference type="NCBIfam" id="TIGR02978">
    <property type="entry name" value="phageshock_pspC"/>
    <property type="match status" value="1"/>
</dbReference>
<organism evidence="4 5">
    <name type="scientific">Nitratidesulfovibrio vulgaris (strain DP4)</name>
    <name type="common">Desulfovibrio vulgaris</name>
    <dbReference type="NCBI Taxonomy" id="391774"/>
    <lineage>
        <taxon>Bacteria</taxon>
        <taxon>Pseudomonadati</taxon>
        <taxon>Thermodesulfobacteriota</taxon>
        <taxon>Desulfovibrionia</taxon>
        <taxon>Desulfovibrionales</taxon>
        <taxon>Desulfovibrionaceae</taxon>
        <taxon>Nitratidesulfovibrio</taxon>
    </lineage>
</organism>
<keyword evidence="1" id="KW-0175">Coiled coil</keyword>
<name>A0A0H3A5Y1_NITV4</name>
<evidence type="ECO:0000313" key="4">
    <source>
        <dbReference type="EMBL" id="ABM27409.1"/>
    </source>
</evidence>
<feature type="transmembrane region" description="Helical" evidence="2">
    <location>
        <begin position="47"/>
        <end position="72"/>
    </location>
</feature>
<protein>
    <submittedName>
        <fullName evidence="4">Phage shock protein C, PspC</fullName>
    </submittedName>
</protein>
<dbReference type="KEGG" id="dvl:Dvul_0386"/>
<evidence type="ECO:0000313" key="5">
    <source>
        <dbReference type="Proteomes" id="UP000009173"/>
    </source>
</evidence>
<dbReference type="InterPro" id="IPR007168">
    <property type="entry name" value="Phageshock_PspC_N"/>
</dbReference>
<feature type="domain" description="Phage shock protein PspC N-terminal" evidence="3">
    <location>
        <begin position="22"/>
        <end position="77"/>
    </location>
</feature>
<dbReference type="RefSeq" id="WP_011791589.1">
    <property type="nucleotide sequence ID" value="NC_008751.1"/>
</dbReference>
<dbReference type="HOGENOM" id="CLU_137949_0_0_7"/>
<proteinExistence type="predicted"/>
<accession>A0A0H3A5Y1</accession>
<keyword evidence="2" id="KW-0812">Transmembrane</keyword>
<dbReference type="AlphaFoldDB" id="A0A0H3A5Y1"/>
<sequence length="140" mass="16532">MSRYHGRRGQCRDGFGSYGASRLYRARDGKFMGVCQGLADHFCLSVFWVRVLVVFAALFSGFWPVLGIYVLMGLMLKPRPVLPFETDSDRRFYDDCVRSRTSALARLKERCERLDNRLRRMEDVVTRRDFDWERRFRTGT</sequence>
<dbReference type="EMBL" id="CP000527">
    <property type="protein sequence ID" value="ABM27409.1"/>
    <property type="molecule type" value="Genomic_DNA"/>
</dbReference>
<keyword evidence="2" id="KW-0472">Membrane</keyword>
<evidence type="ECO:0000256" key="2">
    <source>
        <dbReference type="SAM" id="Phobius"/>
    </source>
</evidence>
<evidence type="ECO:0000256" key="1">
    <source>
        <dbReference type="SAM" id="Coils"/>
    </source>
</evidence>
<dbReference type="Proteomes" id="UP000009173">
    <property type="component" value="Chromosome"/>
</dbReference>
<evidence type="ECO:0000259" key="3">
    <source>
        <dbReference type="Pfam" id="PF04024"/>
    </source>
</evidence>
<reference evidence="5" key="1">
    <citation type="journal article" date="2009" name="Environ. Microbiol.">
        <title>Contribution of mobile genetic elements to Desulfovibrio vulgaris genome plasticity.</title>
        <authorList>
            <person name="Walker C.B."/>
            <person name="Stolyar S."/>
            <person name="Chivian D."/>
            <person name="Pinel N."/>
            <person name="Gabster J.A."/>
            <person name="Dehal P.S."/>
            <person name="He Z."/>
            <person name="Yang Z.K."/>
            <person name="Yen H.C."/>
            <person name="Zhou J."/>
            <person name="Wall J.D."/>
            <person name="Hazen T.C."/>
            <person name="Arkin A.P."/>
            <person name="Stahl D.A."/>
        </authorList>
    </citation>
    <scope>NUCLEOTIDE SEQUENCE [LARGE SCALE GENOMIC DNA]</scope>
    <source>
        <strain evidence="5">DP4</strain>
    </source>
</reference>
<gene>
    <name evidence="4" type="ordered locus">Dvul_0386</name>
</gene>